<name>A0A4S8H7E1_9BACT</name>
<feature type="domain" description="DUF6443" evidence="1">
    <location>
        <begin position="338"/>
        <end position="416"/>
    </location>
</feature>
<dbReference type="PANTHER" id="PTHR32305:SF15">
    <property type="entry name" value="PROTEIN RHSA-RELATED"/>
    <property type="match status" value="1"/>
</dbReference>
<dbReference type="NCBIfam" id="TIGR03696">
    <property type="entry name" value="Rhs_assc_core"/>
    <property type="match status" value="1"/>
</dbReference>
<comment type="caution">
    <text evidence="2">The sequence shown here is derived from an EMBL/GenBank/DDBJ whole genome shotgun (WGS) entry which is preliminary data.</text>
</comment>
<gene>
    <name evidence="2" type="ORF">FAM09_29615</name>
</gene>
<dbReference type="Proteomes" id="UP000306918">
    <property type="component" value="Unassembled WGS sequence"/>
</dbReference>
<accession>A0A4S8H7E1</accession>
<evidence type="ECO:0000313" key="2">
    <source>
        <dbReference type="EMBL" id="THU30760.1"/>
    </source>
</evidence>
<proteinExistence type="predicted"/>
<reference evidence="2 3" key="1">
    <citation type="submission" date="2019-04" db="EMBL/GenBank/DDBJ databases">
        <title>Niastella caeni sp. nov., isolated from activated sludge.</title>
        <authorList>
            <person name="Sheng M."/>
        </authorList>
    </citation>
    <scope>NUCLEOTIDE SEQUENCE [LARGE SCALE GENOMIC DNA]</scope>
    <source>
        <strain evidence="2 3">HX-2-15</strain>
    </source>
</reference>
<evidence type="ECO:0000259" key="1">
    <source>
        <dbReference type="Pfam" id="PF20041"/>
    </source>
</evidence>
<evidence type="ECO:0000313" key="3">
    <source>
        <dbReference type="Proteomes" id="UP000306918"/>
    </source>
</evidence>
<dbReference type="InterPro" id="IPR045619">
    <property type="entry name" value="DUF6443"/>
</dbReference>
<dbReference type="InterPro" id="IPR050708">
    <property type="entry name" value="T6SS_VgrG/RHS"/>
</dbReference>
<sequence length="2638" mass="291792">MTSNLRKIVSGRFVSTIIKIMSRCMRQPLPAMLLGIAIITIHQRAWAAGDDGIEDEPLFSILAGSPTLYENAMLYENTPALLQDNATADLTFTQGYESDKKIKNIITLSLWEETPEFLPDSFTATVTVRIQYGVSAGALMTPIDKQFEITYNKRAGVKYNAKQYFSFEGAQYVKITVLNVNAPTVNGYYTRNALVLQNEMRVTRYYNTLKNGVTPTTFATVQPQAGDDELSVNWVWPQDAGYTHTQLEWTWLEDELAPASIDYDLLFKNNATRIDLPAGFLSYKIPLLYGDTGKLYCRIRAVNINKNGSRTDGPWSTPQIRSFIGHNRALNWQSMITFSEDGKRKAVVQYYDGSLRSRQTVTKNNTTNTIVTAETFYDGQGRAAVAVLPAPDTSKKIAYKPGLNLFTSNTQLNLVNNQTLSDDPAKYFDMQPIATATSITPALNTNAGASQYYSAGNLELSAGANVHIPDAEGYPYTVTRYMPDATGRIMSQSGVGAAMQLGKGHETKYFYGTPAQVELDGLFGTEVGNYTHYYKNMVKDANGQMSVNYVDMHGRTIATALAGDPPTNLVGLDLANQYPYAQGGTLAADLTLNTVTGGDQKATNAIFLDPGFESNAEFSAEIVPQTSASQVTRNLLDKNSNITKNNSIEAINSLLVPATTNYSFIYELTPQSLQLPACTGPSVCYDCLYDLEISITDETGDQDPIIRRFKNVSLRSGDDCSSGSAPSVVKDTFINVSNIACDTIINHQIKFCESLQPGSYTVRKTLTISDSSMQAYKDLYLTKGLCKTEQQLIDSVYAALLTVSTCDDEPPANTCTDCLTKLGNENDYRTNYLISIGNPASVPDDIEKQIAAGYKAAKLNCEKLCNTTSQVLATKRLMMLADMVPYSGQYAKETGSGEMYYKYNIFSTANTSSFSQPFYKTPRNSSGPDLYRTSNGTVDYGIQPDGTVANLATTTQEAFADQFAHSWAESLLPYHPEYGKLVYAENNLTTSYNWITTFNNTTTYADAVSKGYIFTADGNLSDPFYSQATNYRADIVTKINSNYRQNLSLWQIAYGDAACKDIIDPAQKNSCFQNAPKTPAATTSPSFNSMTTAQKDQAWQRFRSLYAMERENHLNSFVSDNVALADNQQLIDQGYLLHFASNDQMAQQYGNNQQSTIGENSWAWYPTTPGGAPNINNIPEASNPALIYASRCNSYIGQWVKSITQCTALIGNPDSTQIVNLITAGMVDVCQRGSDAANPFGSSTIAPGVGGSPDSFEQVIKNVFLQYNIAWDNFCNPFVIEFPKPYNKGPVFTKQVIAAVDTCNCSRFAKLKIEAQENGANPAILSSFNQYLKSKYRDTLTQVLYDGLVKGCPQIGTTTCYDAMVPTTMACGNTPPCGCEFVSSSGNNCNYNCPQRICNTVNPYPLTSAQPMPDFLNCGFDAKGCVTCATLSSLTADFKALMPAPYNAGPVFADSNLTATNIRDNIAYAQFLNYRTGLQYTWMDYAKAAAAAGCNLANYSGNSGATQPVICADTLPLNDATDMYLPEQPCQKVYNMAVALAQQLYDQRMQNLLANFEEQYRAKCLAVQDIEQFSVKYTSREYHYTLYYYDMAGNLVTTVPPKGVHPKYDDQFLTDVKNGRTTNTRVAPPHTFLTNYRYNSFNKVIAQNSPDGGTSAFWYDNLARMVIGQNAQQAVDGKYSYTLFDDLGRVIEVGQKPQSTGMSQTISQNIASLDNWLNASGGVKEQLTITAYDNAYPILVGTYMTQQNMRNRVSYRATKKLATDGLHYTAIFFTYDIHGNIDTVLQDYRDIAEMTGSNNRFKLMTYDYDLVSSKVRLLSYQPGQPDAFYHRYTYDAENRTEKVETSRDKIYWERDAAYRYYKHGQLARTELGQMQVQGVDYAYTVQGWKKGINSTTIGDGAFDIGQDGFASSNNTKVARDVFGFALHYFDAVNGNTWSDYSPIGGTSAFAKPDAGSSFVSMFNGNIGGISMNNAGFAKADAGTTNTLPLFYKYRYDQLNRLVSMQAYKGLNTATNQWSAIAMNGNDYAESITYDPNGNILSYNRKGAPEIGKPADMDALTYNYDANKNRLNYIHDGVTSMYTEDLEAQSVNNYTYDENGNLKSDFAAGITGITWTAYGKIASISKGSNTTTFTYDASANRITKTADGTTTIYVRDATGNVMSVYTKPTTGSLQQAEIDLYGAGRLGITTTTSTDTALTQSLDAGYGVAIISTFTRNEKIFELSNHLGNVLVTVGDKKIQHSSNGTTVDYYNADIFNANDYYPFGMLMPGRTYAAAGSYRYGFNGKENDNEIKGEGNQQDYGMRVYDPRIGKFLSVDPLTASYPWYTPYQFAGNKPINSIDLDGMEEYATYDDYAKAKGKDALKVMDGSDGAWLESDRKERNPTWSNAMEAITKNGWSDRLRDNPGKAGRFTAQGEIGSAFEVVRDYYLWVQSKVDALGYKSRWAKGAAYLVDELADTYEDFGVTSGGMFPKMGKLLRDLNFGIADYAVKRFHDLFYEGDVAKGNSYLAWYKWDKEFIDREQGPIAFEVYSTYAGKSELNSLNSLSRKSGLFIAAGPVSKHFFPNFSKFDDIQGEGKAEVNNAQTIFAEFYRINIPMFMLYPSTHGTMSGIKLNSVQQTQVNDAYKGVNEFYESSKINK</sequence>
<dbReference type="Pfam" id="PF20041">
    <property type="entry name" value="DUF6443"/>
    <property type="match status" value="1"/>
</dbReference>
<organism evidence="2 3">
    <name type="scientific">Niastella caeni</name>
    <dbReference type="NCBI Taxonomy" id="2569763"/>
    <lineage>
        <taxon>Bacteria</taxon>
        <taxon>Pseudomonadati</taxon>
        <taxon>Bacteroidota</taxon>
        <taxon>Chitinophagia</taxon>
        <taxon>Chitinophagales</taxon>
        <taxon>Chitinophagaceae</taxon>
        <taxon>Niastella</taxon>
    </lineage>
</organism>
<dbReference type="OrthoDB" id="2972467at2"/>
<dbReference type="Gene3D" id="2.180.10.10">
    <property type="entry name" value="RHS repeat-associated core"/>
    <property type="match status" value="1"/>
</dbReference>
<keyword evidence="3" id="KW-1185">Reference proteome</keyword>
<dbReference type="InterPro" id="IPR022385">
    <property type="entry name" value="Rhs_assc_core"/>
</dbReference>
<dbReference type="EMBL" id="STFF01000015">
    <property type="protein sequence ID" value="THU30760.1"/>
    <property type="molecule type" value="Genomic_DNA"/>
</dbReference>
<protein>
    <recommendedName>
        <fullName evidence="1">DUF6443 domain-containing protein</fullName>
    </recommendedName>
</protein>
<dbReference type="PANTHER" id="PTHR32305">
    <property type="match status" value="1"/>
</dbReference>